<accession>A0A5C5XN53</accession>
<evidence type="ECO:0000313" key="1">
    <source>
        <dbReference type="EMBL" id="TWT63182.1"/>
    </source>
</evidence>
<sequence>MNNSFTGLRKNVGNRACRALISELMAVREQVVLRAEMNEASGWDDPLNHWLAGELGRVRESAAVLTTAKSMVDQATLNAKRRAEASDETNSLLDRYNSGNPITADDILMPNAVDTPNELPFDFSGADPNIPQVYDRKNAAMVAFVHELDRTVTEITKLDCQGSGHTIPDTQAAIVIAYLDSMYTLLQIKGGQQNRREIAQGTRTTQATANDVVGPEIADVAAKP</sequence>
<organism evidence="1 2">
    <name type="scientific">Rubinisphaera italica</name>
    <dbReference type="NCBI Taxonomy" id="2527969"/>
    <lineage>
        <taxon>Bacteria</taxon>
        <taxon>Pseudomonadati</taxon>
        <taxon>Planctomycetota</taxon>
        <taxon>Planctomycetia</taxon>
        <taxon>Planctomycetales</taxon>
        <taxon>Planctomycetaceae</taxon>
        <taxon>Rubinisphaera</taxon>
    </lineage>
</organism>
<dbReference type="Proteomes" id="UP000316095">
    <property type="component" value="Unassembled WGS sequence"/>
</dbReference>
<dbReference type="RefSeq" id="WP_146504959.1">
    <property type="nucleotide sequence ID" value="NZ_SJPG01000001.1"/>
</dbReference>
<proteinExistence type="predicted"/>
<protein>
    <submittedName>
        <fullName evidence="1">Uncharacterized protein</fullName>
    </submittedName>
</protein>
<evidence type="ECO:0000313" key="2">
    <source>
        <dbReference type="Proteomes" id="UP000316095"/>
    </source>
</evidence>
<gene>
    <name evidence="1" type="ORF">Pan54_39350</name>
</gene>
<keyword evidence="2" id="KW-1185">Reference proteome</keyword>
<dbReference type="AlphaFoldDB" id="A0A5C5XN53"/>
<comment type="caution">
    <text evidence="1">The sequence shown here is derived from an EMBL/GenBank/DDBJ whole genome shotgun (WGS) entry which is preliminary data.</text>
</comment>
<reference evidence="1 2" key="1">
    <citation type="submission" date="2019-02" db="EMBL/GenBank/DDBJ databases">
        <title>Deep-cultivation of Planctomycetes and their phenomic and genomic characterization uncovers novel biology.</title>
        <authorList>
            <person name="Wiegand S."/>
            <person name="Jogler M."/>
            <person name="Boedeker C."/>
            <person name="Pinto D."/>
            <person name="Vollmers J."/>
            <person name="Rivas-Marin E."/>
            <person name="Kohn T."/>
            <person name="Peeters S.H."/>
            <person name="Heuer A."/>
            <person name="Rast P."/>
            <person name="Oberbeckmann S."/>
            <person name="Bunk B."/>
            <person name="Jeske O."/>
            <person name="Meyerdierks A."/>
            <person name="Storesund J.E."/>
            <person name="Kallscheuer N."/>
            <person name="Luecker S."/>
            <person name="Lage O.M."/>
            <person name="Pohl T."/>
            <person name="Merkel B.J."/>
            <person name="Hornburger P."/>
            <person name="Mueller R.-W."/>
            <person name="Bruemmer F."/>
            <person name="Labrenz M."/>
            <person name="Spormann A.M."/>
            <person name="Op Den Camp H."/>
            <person name="Overmann J."/>
            <person name="Amann R."/>
            <person name="Jetten M.S.M."/>
            <person name="Mascher T."/>
            <person name="Medema M.H."/>
            <person name="Devos D.P."/>
            <person name="Kaster A.-K."/>
            <person name="Ovreas L."/>
            <person name="Rohde M."/>
            <person name="Galperin M.Y."/>
            <person name="Jogler C."/>
        </authorList>
    </citation>
    <scope>NUCLEOTIDE SEQUENCE [LARGE SCALE GENOMIC DNA]</scope>
    <source>
        <strain evidence="1 2">Pan54</strain>
    </source>
</reference>
<dbReference type="EMBL" id="SJPG01000001">
    <property type="protein sequence ID" value="TWT63182.1"/>
    <property type="molecule type" value="Genomic_DNA"/>
</dbReference>
<name>A0A5C5XN53_9PLAN</name>